<sequence>MAVIPKGTVRFESHSIPRAFFWLWELGSGRGDWRGGEEEVEKQNPSLIWQWKEVEVEVEVGATWKEKKKMMTELLRDRFRLSTISIAEAQAKRSGMEISEPIVACIADLAFQYTEQLAKDLELFAQHAGRKSVNMEDVIISAHRNEHLATSLRSFCNDLKSKEPQSERKRTKTSRKENKATTSVVHIPDN</sequence>
<comment type="caution">
    <text evidence="6">The sequence shown here is derived from an EMBL/GenBank/DDBJ whole genome shotgun (WGS) entry which is preliminary data.</text>
</comment>
<evidence type="ECO:0000256" key="5">
    <source>
        <dbReference type="SAM" id="MobiDB-lite"/>
    </source>
</evidence>
<dbReference type="InterPro" id="IPR009072">
    <property type="entry name" value="Histone-fold"/>
</dbReference>
<dbReference type="GO" id="GO:0003677">
    <property type="term" value="F:DNA binding"/>
    <property type="evidence" value="ECO:0007669"/>
    <property type="project" value="UniProtKB-KW"/>
</dbReference>
<dbReference type="OrthoDB" id="1872155at2759"/>
<dbReference type="GO" id="GO:0000712">
    <property type="term" value="P:resolution of meiotic recombination intermediates"/>
    <property type="evidence" value="ECO:0007669"/>
    <property type="project" value="TreeGrafter"/>
</dbReference>
<evidence type="ECO:0000313" key="7">
    <source>
        <dbReference type="Proteomes" id="UP000516437"/>
    </source>
</evidence>
<organism evidence="6 7">
    <name type="scientific">Morella rubra</name>
    <name type="common">Chinese bayberry</name>
    <dbReference type="NCBI Taxonomy" id="262757"/>
    <lineage>
        <taxon>Eukaryota</taxon>
        <taxon>Viridiplantae</taxon>
        <taxon>Streptophyta</taxon>
        <taxon>Embryophyta</taxon>
        <taxon>Tracheophyta</taxon>
        <taxon>Spermatophyta</taxon>
        <taxon>Magnoliopsida</taxon>
        <taxon>eudicotyledons</taxon>
        <taxon>Gunneridae</taxon>
        <taxon>Pentapetalae</taxon>
        <taxon>rosids</taxon>
        <taxon>fabids</taxon>
        <taxon>Fagales</taxon>
        <taxon>Myricaceae</taxon>
        <taxon>Morella</taxon>
    </lineage>
</organism>
<dbReference type="GO" id="GO:0031297">
    <property type="term" value="P:replication fork processing"/>
    <property type="evidence" value="ECO:0007669"/>
    <property type="project" value="TreeGrafter"/>
</dbReference>
<dbReference type="CDD" id="cd22919">
    <property type="entry name" value="HFD_CENP-S"/>
    <property type="match status" value="1"/>
</dbReference>
<keyword evidence="7" id="KW-1185">Reference proteome</keyword>
<evidence type="ECO:0000313" key="6">
    <source>
        <dbReference type="EMBL" id="KAB1217534.1"/>
    </source>
</evidence>
<keyword evidence="2" id="KW-0227">DNA damage</keyword>
<gene>
    <name evidence="6" type="ORF">CJ030_MR4G028415</name>
</gene>
<feature type="region of interest" description="Disordered" evidence="5">
    <location>
        <begin position="159"/>
        <end position="190"/>
    </location>
</feature>
<dbReference type="SUPFAM" id="SSF47113">
    <property type="entry name" value="Histone-fold"/>
    <property type="match status" value="1"/>
</dbReference>
<name>A0A6A1VX22_9ROSI</name>
<dbReference type="GO" id="GO:0046982">
    <property type="term" value="F:protein heterodimerization activity"/>
    <property type="evidence" value="ECO:0007669"/>
    <property type="project" value="InterPro"/>
</dbReference>
<accession>A0A6A1VX22</accession>
<evidence type="ECO:0000256" key="3">
    <source>
        <dbReference type="ARBA" id="ARBA00023125"/>
    </source>
</evidence>
<proteinExistence type="inferred from homology"/>
<evidence type="ECO:0000256" key="1">
    <source>
        <dbReference type="ARBA" id="ARBA00006612"/>
    </source>
</evidence>
<feature type="compositionally biased region" description="Basic and acidic residues" evidence="5">
    <location>
        <begin position="159"/>
        <end position="179"/>
    </location>
</feature>
<reference evidence="6 7" key="1">
    <citation type="journal article" date="2019" name="Plant Biotechnol. J.">
        <title>The red bayberry genome and genetic basis of sex determination.</title>
        <authorList>
            <person name="Jia H.M."/>
            <person name="Jia H.J."/>
            <person name="Cai Q.L."/>
            <person name="Wang Y."/>
            <person name="Zhao H.B."/>
            <person name="Yang W.F."/>
            <person name="Wang G.Y."/>
            <person name="Li Y.H."/>
            <person name="Zhan D.L."/>
            <person name="Shen Y.T."/>
            <person name="Niu Q.F."/>
            <person name="Chang L."/>
            <person name="Qiu J."/>
            <person name="Zhao L."/>
            <person name="Xie H.B."/>
            <person name="Fu W.Y."/>
            <person name="Jin J."/>
            <person name="Li X.W."/>
            <person name="Jiao Y."/>
            <person name="Zhou C.C."/>
            <person name="Tu T."/>
            <person name="Chai C.Y."/>
            <person name="Gao J.L."/>
            <person name="Fan L.J."/>
            <person name="van de Weg E."/>
            <person name="Wang J.Y."/>
            <person name="Gao Z.S."/>
        </authorList>
    </citation>
    <scope>NUCLEOTIDE SEQUENCE [LARGE SCALE GENOMIC DNA]</scope>
    <source>
        <tissue evidence="6">Leaves</tissue>
    </source>
</reference>
<dbReference type="InterPro" id="IPR029003">
    <property type="entry name" value="CENP-S/Mhf1"/>
</dbReference>
<evidence type="ECO:0000256" key="2">
    <source>
        <dbReference type="ARBA" id="ARBA00022763"/>
    </source>
</evidence>
<dbReference type="GO" id="GO:0006281">
    <property type="term" value="P:DNA repair"/>
    <property type="evidence" value="ECO:0007669"/>
    <property type="project" value="UniProtKB-KW"/>
</dbReference>
<dbReference type="GO" id="GO:0071821">
    <property type="term" value="C:FANCM-MHF complex"/>
    <property type="evidence" value="ECO:0007669"/>
    <property type="project" value="InterPro"/>
</dbReference>
<dbReference type="GO" id="GO:0003682">
    <property type="term" value="F:chromatin binding"/>
    <property type="evidence" value="ECO:0007669"/>
    <property type="project" value="TreeGrafter"/>
</dbReference>
<dbReference type="AlphaFoldDB" id="A0A6A1VX22"/>
<dbReference type="PANTHER" id="PTHR22980:SF0">
    <property type="entry name" value="CENTROMERE PROTEIN S"/>
    <property type="match status" value="1"/>
</dbReference>
<dbReference type="Pfam" id="PF15630">
    <property type="entry name" value="CENP-S"/>
    <property type="match status" value="1"/>
</dbReference>
<dbReference type="Gene3D" id="1.10.20.10">
    <property type="entry name" value="Histone, subunit A"/>
    <property type="match status" value="1"/>
</dbReference>
<evidence type="ECO:0000256" key="4">
    <source>
        <dbReference type="ARBA" id="ARBA00023204"/>
    </source>
</evidence>
<dbReference type="EMBL" id="RXIC02000022">
    <property type="protein sequence ID" value="KAB1217534.1"/>
    <property type="molecule type" value="Genomic_DNA"/>
</dbReference>
<keyword evidence="3" id="KW-0238">DNA-binding</keyword>
<dbReference type="Proteomes" id="UP000516437">
    <property type="component" value="Chromosome 4"/>
</dbReference>
<comment type="similarity">
    <text evidence="1">Belongs to the TAF9 family. CENP-S/MHF1 subfamily.</text>
</comment>
<keyword evidence="4" id="KW-0234">DNA repair</keyword>
<dbReference type="PANTHER" id="PTHR22980">
    <property type="entry name" value="CORTISTATIN"/>
    <property type="match status" value="1"/>
</dbReference>
<protein>
    <submittedName>
        <fullName evidence="6">Centromere protein S</fullName>
    </submittedName>
</protein>